<keyword evidence="4 6" id="KW-1133">Transmembrane helix</keyword>
<dbReference type="STRING" id="1469647.BC351_39500"/>
<dbReference type="InterPro" id="IPR020846">
    <property type="entry name" value="MFS_dom"/>
</dbReference>
<organism evidence="8 9">
    <name type="scientific">Paenibacillus ferrarius</name>
    <dbReference type="NCBI Taxonomy" id="1469647"/>
    <lineage>
        <taxon>Bacteria</taxon>
        <taxon>Bacillati</taxon>
        <taxon>Bacillota</taxon>
        <taxon>Bacilli</taxon>
        <taxon>Bacillales</taxon>
        <taxon>Paenibacillaceae</taxon>
        <taxon>Paenibacillus</taxon>
    </lineage>
</organism>
<evidence type="ECO:0000256" key="3">
    <source>
        <dbReference type="ARBA" id="ARBA00022692"/>
    </source>
</evidence>
<dbReference type="GO" id="GO:0005886">
    <property type="term" value="C:plasma membrane"/>
    <property type="evidence" value="ECO:0007669"/>
    <property type="project" value="UniProtKB-SubCell"/>
</dbReference>
<evidence type="ECO:0000256" key="2">
    <source>
        <dbReference type="ARBA" id="ARBA00022448"/>
    </source>
</evidence>
<accession>A0A1V4H9D3</accession>
<dbReference type="SUPFAM" id="SSF103473">
    <property type="entry name" value="MFS general substrate transporter"/>
    <property type="match status" value="1"/>
</dbReference>
<dbReference type="RefSeq" id="WP_079419773.1">
    <property type="nucleotide sequence ID" value="NZ_MBTG01000053.1"/>
</dbReference>
<evidence type="ECO:0000313" key="8">
    <source>
        <dbReference type="EMBL" id="OPH47812.1"/>
    </source>
</evidence>
<evidence type="ECO:0000256" key="1">
    <source>
        <dbReference type="ARBA" id="ARBA00004651"/>
    </source>
</evidence>
<dbReference type="AlphaFoldDB" id="A0A1V4H9D3"/>
<dbReference type="EMBL" id="MBTG01000053">
    <property type="protein sequence ID" value="OPH47812.1"/>
    <property type="molecule type" value="Genomic_DNA"/>
</dbReference>
<proteinExistence type="predicted"/>
<evidence type="ECO:0000256" key="5">
    <source>
        <dbReference type="ARBA" id="ARBA00023136"/>
    </source>
</evidence>
<keyword evidence="3 6" id="KW-0812">Transmembrane</keyword>
<keyword evidence="5 6" id="KW-0472">Membrane</keyword>
<dbReference type="GO" id="GO:0022857">
    <property type="term" value="F:transmembrane transporter activity"/>
    <property type="evidence" value="ECO:0007669"/>
    <property type="project" value="InterPro"/>
</dbReference>
<dbReference type="Proteomes" id="UP000190626">
    <property type="component" value="Unassembled WGS sequence"/>
</dbReference>
<dbReference type="Gene3D" id="1.20.1720.10">
    <property type="entry name" value="Multidrug resistance protein D"/>
    <property type="match status" value="1"/>
</dbReference>
<dbReference type="PROSITE" id="PS50850">
    <property type="entry name" value="MFS"/>
    <property type="match status" value="1"/>
</dbReference>
<comment type="caution">
    <text evidence="8">The sequence shown here is derived from an EMBL/GenBank/DDBJ whole genome shotgun (WGS) entry which is preliminary data.</text>
</comment>
<dbReference type="PANTHER" id="PTHR42718">
    <property type="entry name" value="MAJOR FACILITATOR SUPERFAMILY MULTIDRUG TRANSPORTER MFSC"/>
    <property type="match status" value="1"/>
</dbReference>
<keyword evidence="9" id="KW-1185">Reference proteome</keyword>
<sequence>MMSATARSRMMVITCITLFMAMLDNLVIGVALPAIQSSLQASMSNLRRFLNAYTLAFEVLLISFRTLRERFCRKRMLLTGVVFFTLGSLDSADIGPPLFGLFFGMVRGNEEGTPMAVRARGSEPACSQSCSSSYFGIGNHMLLGLFIQAMA</sequence>
<evidence type="ECO:0000256" key="4">
    <source>
        <dbReference type="ARBA" id="ARBA00022989"/>
    </source>
</evidence>
<feature type="domain" description="Major facilitator superfamily (MFS) profile" evidence="7">
    <location>
        <begin position="10"/>
        <end position="151"/>
    </location>
</feature>
<keyword evidence="2" id="KW-0813">Transport</keyword>
<comment type="subcellular location">
    <subcellularLocation>
        <location evidence="1">Cell membrane</location>
        <topology evidence="1">Multi-pass membrane protein</topology>
    </subcellularLocation>
</comment>
<feature type="transmembrane region" description="Helical" evidence="6">
    <location>
        <begin position="49"/>
        <end position="67"/>
    </location>
</feature>
<dbReference type="OrthoDB" id="2321349at2"/>
<evidence type="ECO:0000256" key="6">
    <source>
        <dbReference type="SAM" id="Phobius"/>
    </source>
</evidence>
<evidence type="ECO:0000259" key="7">
    <source>
        <dbReference type="PROSITE" id="PS50850"/>
    </source>
</evidence>
<name>A0A1V4H9D3_9BACL</name>
<dbReference type="InterPro" id="IPR036259">
    <property type="entry name" value="MFS_trans_sf"/>
</dbReference>
<dbReference type="PANTHER" id="PTHR42718:SF9">
    <property type="entry name" value="MAJOR FACILITATOR SUPERFAMILY MULTIDRUG TRANSPORTER MFSC"/>
    <property type="match status" value="1"/>
</dbReference>
<gene>
    <name evidence="8" type="ORF">BC351_39500</name>
</gene>
<protein>
    <recommendedName>
        <fullName evidence="7">Major facilitator superfamily (MFS) profile domain-containing protein</fullName>
    </recommendedName>
</protein>
<reference evidence="9" key="1">
    <citation type="submission" date="2016-07" db="EMBL/GenBank/DDBJ databases">
        <authorList>
            <person name="Florea S."/>
            <person name="Webb J.S."/>
            <person name="Jaromczyk J."/>
            <person name="Schardl C.L."/>
        </authorList>
    </citation>
    <scope>NUCLEOTIDE SEQUENCE [LARGE SCALE GENOMIC DNA]</scope>
    <source>
        <strain evidence="9">CY1</strain>
    </source>
</reference>
<evidence type="ECO:0000313" key="9">
    <source>
        <dbReference type="Proteomes" id="UP000190626"/>
    </source>
</evidence>